<evidence type="ECO:0000256" key="1">
    <source>
        <dbReference type="ARBA" id="ARBA00022676"/>
    </source>
</evidence>
<evidence type="ECO:0000256" key="2">
    <source>
        <dbReference type="ARBA" id="ARBA00022679"/>
    </source>
</evidence>
<dbReference type="Pfam" id="PF13579">
    <property type="entry name" value="Glyco_trans_4_4"/>
    <property type="match status" value="1"/>
</dbReference>
<dbReference type="InterPro" id="IPR050194">
    <property type="entry name" value="Glycosyltransferase_grp1"/>
</dbReference>
<keyword evidence="2 4" id="KW-0808">Transferase</keyword>
<dbReference type="GO" id="GO:1901137">
    <property type="term" value="P:carbohydrate derivative biosynthetic process"/>
    <property type="evidence" value="ECO:0007669"/>
    <property type="project" value="UniProtKB-ARBA"/>
</dbReference>
<accession>A0A516X0P2</accession>
<dbReference type="PANTHER" id="PTHR45947:SF3">
    <property type="entry name" value="SULFOQUINOVOSYL TRANSFERASE SQD2"/>
    <property type="match status" value="1"/>
</dbReference>
<dbReference type="CDD" id="cd03794">
    <property type="entry name" value="GT4_WbuB-like"/>
    <property type="match status" value="1"/>
</dbReference>
<keyword evidence="5" id="KW-1185">Reference proteome</keyword>
<evidence type="ECO:0000259" key="3">
    <source>
        <dbReference type="Pfam" id="PF13579"/>
    </source>
</evidence>
<feature type="domain" description="Glycosyltransferase subfamily 4-like N-terminal" evidence="3">
    <location>
        <begin position="18"/>
        <end position="188"/>
    </location>
</feature>
<dbReference type="GO" id="GO:1903509">
    <property type="term" value="P:liposaccharide metabolic process"/>
    <property type="evidence" value="ECO:0007669"/>
    <property type="project" value="UniProtKB-ARBA"/>
</dbReference>
<dbReference type="EMBL" id="CP041765">
    <property type="protein sequence ID" value="QDQ96666.1"/>
    <property type="molecule type" value="Genomic_DNA"/>
</dbReference>
<proteinExistence type="predicted"/>
<dbReference type="PANTHER" id="PTHR45947">
    <property type="entry name" value="SULFOQUINOVOSYL TRANSFERASE SQD2"/>
    <property type="match status" value="1"/>
</dbReference>
<dbReference type="RefSeq" id="WP_143906577.1">
    <property type="nucleotide sequence ID" value="NZ_CP041765.1"/>
</dbReference>
<dbReference type="Proteomes" id="UP000317344">
    <property type="component" value="Chromosome"/>
</dbReference>
<dbReference type="GO" id="GO:0016757">
    <property type="term" value="F:glycosyltransferase activity"/>
    <property type="evidence" value="ECO:0007669"/>
    <property type="project" value="UniProtKB-KW"/>
</dbReference>
<dbReference type="KEGG" id="toy:FO059_04040"/>
<reference evidence="4 5" key="1">
    <citation type="submission" date="2019-07" db="EMBL/GenBank/DDBJ databases">
        <title>Tomitella cavernea sp. nov., an actinomycete isolated from soil.</title>
        <authorList>
            <person name="Cheng J."/>
        </authorList>
    </citation>
    <scope>NUCLEOTIDE SEQUENCE [LARGE SCALE GENOMIC DNA]</scope>
    <source>
        <strain evidence="4 5">HY188</strain>
    </source>
</reference>
<dbReference type="InterPro" id="IPR028098">
    <property type="entry name" value="Glyco_trans_4-like_N"/>
</dbReference>
<gene>
    <name evidence="4" type="ORF">FO059_04040</name>
</gene>
<evidence type="ECO:0000313" key="4">
    <source>
        <dbReference type="EMBL" id="QDQ96666.1"/>
    </source>
</evidence>
<sequence length="408" mass="45250">MTAHVMILVENLSVPFDRRVWQEALALAGAGYRVTVICPRGIGRDRDSEVTVDGVRILRYPLRPATGGPAGYLREYPVALAWTLRLALRVRREGPVDVVQCCNPPDLLFFIALVLRVGGARFVFDHHDLVPELVASRFGHSAVLRAGTLILERMTFAAADAVISTNESYRLVAIRRGKLDPSRVAVVRSAPDLSRFQRLAPDPDLRRGKRYLLAYLGVMGPQDGVDYALRALAHLRWGLGREDVHAVFMGAGDAHDDLVALRDRLGLSDIAEFPGRVSDETVRRCLSTADVCLAPDPRNELNDVSTMNKIVEYMAMARPLVSFDLTEARVSAGPAAVYVRPNDEEAFASAVGELLDDPALRERMGRIGRERVENSLSWECSRHTLVDFYAGMLGRSSRWAPLIGRTRR</sequence>
<dbReference type="SUPFAM" id="SSF53756">
    <property type="entry name" value="UDP-Glycosyltransferase/glycogen phosphorylase"/>
    <property type="match status" value="1"/>
</dbReference>
<evidence type="ECO:0000313" key="5">
    <source>
        <dbReference type="Proteomes" id="UP000317344"/>
    </source>
</evidence>
<dbReference type="Gene3D" id="3.40.50.2000">
    <property type="entry name" value="Glycogen Phosphorylase B"/>
    <property type="match status" value="2"/>
</dbReference>
<dbReference type="OrthoDB" id="509705at2"/>
<name>A0A516X0P2_9ACTN</name>
<protein>
    <submittedName>
        <fullName evidence="4">Glycosyltransferase family 4 protein</fullName>
    </submittedName>
</protein>
<dbReference type="AlphaFoldDB" id="A0A516X0P2"/>
<dbReference type="Pfam" id="PF13692">
    <property type="entry name" value="Glyco_trans_1_4"/>
    <property type="match status" value="1"/>
</dbReference>
<keyword evidence="1" id="KW-0328">Glycosyltransferase</keyword>
<reference evidence="4 5" key="2">
    <citation type="submission" date="2019-07" db="EMBL/GenBank/DDBJ databases">
        <authorList>
            <person name="Huang Y."/>
        </authorList>
    </citation>
    <scope>NUCLEOTIDE SEQUENCE [LARGE SCALE GENOMIC DNA]</scope>
    <source>
        <strain evidence="4 5">HY188</strain>
    </source>
</reference>
<organism evidence="4 5">
    <name type="scientific">Tomitella fengzijianii</name>
    <dbReference type="NCBI Taxonomy" id="2597660"/>
    <lineage>
        <taxon>Bacteria</taxon>
        <taxon>Bacillati</taxon>
        <taxon>Actinomycetota</taxon>
        <taxon>Actinomycetes</taxon>
        <taxon>Mycobacteriales</taxon>
        <taxon>Tomitella</taxon>
    </lineage>
</organism>